<proteinExistence type="inferred from homology"/>
<dbReference type="SUPFAM" id="SSF53756">
    <property type="entry name" value="UDP-Glycosyltransferase/glycogen phosphorylase"/>
    <property type="match status" value="1"/>
</dbReference>
<keyword evidence="5" id="KW-0812">Transmembrane</keyword>
<reference evidence="6 7" key="1">
    <citation type="submission" date="2019-03" db="EMBL/GenBank/DDBJ databases">
        <title>WGS assembly of Setaria viridis.</title>
        <authorList>
            <person name="Huang P."/>
            <person name="Jenkins J."/>
            <person name="Grimwood J."/>
            <person name="Barry K."/>
            <person name="Healey A."/>
            <person name="Mamidi S."/>
            <person name="Sreedasyam A."/>
            <person name="Shu S."/>
            <person name="Feldman M."/>
            <person name="Wu J."/>
            <person name="Yu Y."/>
            <person name="Chen C."/>
            <person name="Johnson J."/>
            <person name="Rokhsar D."/>
            <person name="Baxter I."/>
            <person name="Schmutz J."/>
            <person name="Brutnell T."/>
            <person name="Kellogg E."/>
        </authorList>
    </citation>
    <scope>NUCLEOTIDE SEQUENCE [LARGE SCALE GENOMIC DNA]</scope>
    <source>
        <strain evidence="7">cv. A10</strain>
    </source>
</reference>
<evidence type="ECO:0000256" key="5">
    <source>
        <dbReference type="SAM" id="Phobius"/>
    </source>
</evidence>
<organism evidence="6 7">
    <name type="scientific">Setaria viridis</name>
    <name type="common">Green bristlegrass</name>
    <name type="synonym">Setaria italica subsp. viridis</name>
    <dbReference type="NCBI Taxonomy" id="4556"/>
    <lineage>
        <taxon>Eukaryota</taxon>
        <taxon>Viridiplantae</taxon>
        <taxon>Streptophyta</taxon>
        <taxon>Embryophyta</taxon>
        <taxon>Tracheophyta</taxon>
        <taxon>Spermatophyta</taxon>
        <taxon>Magnoliopsida</taxon>
        <taxon>Liliopsida</taxon>
        <taxon>Poales</taxon>
        <taxon>Poaceae</taxon>
        <taxon>PACMAD clade</taxon>
        <taxon>Panicoideae</taxon>
        <taxon>Panicodae</taxon>
        <taxon>Paniceae</taxon>
        <taxon>Cenchrinae</taxon>
        <taxon>Setaria</taxon>
    </lineage>
</organism>
<dbReference type="OMA" id="DRERHEC"/>
<keyword evidence="3" id="KW-0328">Glycosyltransferase</keyword>
<keyword evidence="2 3" id="KW-0808">Transferase</keyword>
<evidence type="ECO:0000256" key="4">
    <source>
        <dbReference type="RuleBase" id="RU362057"/>
    </source>
</evidence>
<dbReference type="InterPro" id="IPR002213">
    <property type="entry name" value="UDP_glucos_trans"/>
</dbReference>
<sequence>MDKKAAMPMKQQTVVLYPSPGVGHIVPMVHLAKVFLAHGFDVAMVIAEPPAGSPDFRIVDVGHLAASNPAITFHVLPPVPDADLAVPGKPPFLLTLQVLRRYDGELERFLRSIPRRRLHSLVTGMFSTSAVDVGARIGVPVYAFFASAAATLAVVAQMPALLAGRPAGLKELGDAPLEFLGVPPFPASHLVRELLEHPEDELCKTMVDVWTRNTDAAGVLVNTFESLESAAVRALRDPRCVPGRALPPIYCVGPLVGGDGTGSADQGRAGAERHECLAWLDAQPEGSVVFLCFGSRGTHPPEQLREIAGGLDRSGHRFLWSVRTPAGAGDPESLDAFLPEGFLERTKGRGLIVRSWAPQVEVLRHPATGAFVTHCGWNSTLEAIKEGVPMLCWPLYAEQLMNKVFITEDMGVGVEMEGYRVGFVRAEEVETKVGLVMESDEGRVIRARAVARKKEAVAALEDGGSSRASFAMFLFDVENLDKQLGK</sequence>
<accession>A0A4U6T7Q9</accession>
<evidence type="ECO:0000256" key="1">
    <source>
        <dbReference type="ARBA" id="ARBA00009995"/>
    </source>
</evidence>
<feature type="transmembrane region" description="Helical" evidence="5">
    <location>
        <begin position="141"/>
        <end position="162"/>
    </location>
</feature>
<dbReference type="PANTHER" id="PTHR48048">
    <property type="entry name" value="GLYCOSYLTRANSFERASE"/>
    <property type="match status" value="1"/>
</dbReference>
<dbReference type="CDD" id="cd03784">
    <property type="entry name" value="GT1_Gtf-like"/>
    <property type="match status" value="1"/>
</dbReference>
<keyword evidence="5" id="KW-0472">Membrane</keyword>
<dbReference type="Gramene" id="TKV96193">
    <property type="protein sequence ID" value="TKV96193"/>
    <property type="gene ID" value="SEVIR_9G413500v2"/>
</dbReference>
<dbReference type="PANTHER" id="PTHR48048:SF15">
    <property type="entry name" value="GLYCOSYLTRANSFERASE"/>
    <property type="match status" value="1"/>
</dbReference>
<dbReference type="EC" id="2.4.1.-" evidence="4"/>
<gene>
    <name evidence="6" type="ORF">SEVIR_9G413500v2</name>
</gene>
<evidence type="ECO:0000256" key="2">
    <source>
        <dbReference type="ARBA" id="ARBA00022679"/>
    </source>
</evidence>
<dbReference type="Gramene" id="TKV96192">
    <property type="protein sequence ID" value="TKV96192"/>
    <property type="gene ID" value="SEVIR_9G413500v2"/>
</dbReference>
<dbReference type="InterPro" id="IPR035595">
    <property type="entry name" value="UDP_glycos_trans_CS"/>
</dbReference>
<dbReference type="FunFam" id="3.40.50.2000:FF:000082">
    <property type="entry name" value="Glycosyltransferase"/>
    <property type="match status" value="1"/>
</dbReference>
<dbReference type="Proteomes" id="UP000298652">
    <property type="component" value="Chromosome 9"/>
</dbReference>
<dbReference type="GO" id="GO:0035251">
    <property type="term" value="F:UDP-glucosyltransferase activity"/>
    <property type="evidence" value="ECO:0007669"/>
    <property type="project" value="InterPro"/>
</dbReference>
<dbReference type="Pfam" id="PF00201">
    <property type="entry name" value="UDPGT"/>
    <property type="match status" value="1"/>
</dbReference>
<keyword evidence="7" id="KW-1185">Reference proteome</keyword>
<dbReference type="FunFam" id="3.40.50.2000:FF:000020">
    <property type="entry name" value="Glycosyltransferase"/>
    <property type="match status" value="1"/>
</dbReference>
<dbReference type="InterPro" id="IPR050481">
    <property type="entry name" value="UDP-glycosyltransf_plant"/>
</dbReference>
<evidence type="ECO:0000313" key="7">
    <source>
        <dbReference type="Proteomes" id="UP000298652"/>
    </source>
</evidence>
<dbReference type="EMBL" id="CM016560">
    <property type="protein sequence ID" value="TKV96193.1"/>
    <property type="molecule type" value="Genomic_DNA"/>
</dbReference>
<name>A0A4U6T7Q9_SETVI</name>
<keyword evidence="5" id="KW-1133">Transmembrane helix</keyword>
<dbReference type="AlphaFoldDB" id="A0A4U6T7Q9"/>
<comment type="similarity">
    <text evidence="1 3">Belongs to the UDP-glycosyltransferase family.</text>
</comment>
<evidence type="ECO:0000313" key="6">
    <source>
        <dbReference type="EMBL" id="TKV96192.1"/>
    </source>
</evidence>
<evidence type="ECO:0000256" key="3">
    <source>
        <dbReference type="RuleBase" id="RU003718"/>
    </source>
</evidence>
<dbReference type="EMBL" id="CM016560">
    <property type="protein sequence ID" value="TKV96192.1"/>
    <property type="molecule type" value="Genomic_DNA"/>
</dbReference>
<dbReference type="PROSITE" id="PS00375">
    <property type="entry name" value="UDPGT"/>
    <property type="match status" value="1"/>
</dbReference>
<protein>
    <recommendedName>
        <fullName evidence="4">Glycosyltransferase</fullName>
        <ecNumber evidence="4">2.4.1.-</ecNumber>
    </recommendedName>
</protein>
<dbReference type="Gene3D" id="3.40.50.2000">
    <property type="entry name" value="Glycogen Phosphorylase B"/>
    <property type="match status" value="2"/>
</dbReference>